<dbReference type="KEGG" id="sace:GIY23_15625"/>
<dbReference type="PANTHER" id="PTHR43537">
    <property type="entry name" value="TRANSCRIPTIONAL REGULATOR, GNTR FAMILY"/>
    <property type="match status" value="1"/>
</dbReference>
<dbReference type="PANTHER" id="PTHR43537:SF45">
    <property type="entry name" value="GNTR FAMILY REGULATORY PROTEIN"/>
    <property type="match status" value="1"/>
</dbReference>
<dbReference type="RefSeq" id="WP_154077335.1">
    <property type="nucleotide sequence ID" value="NZ_CP045929.1"/>
</dbReference>
<evidence type="ECO:0000256" key="3">
    <source>
        <dbReference type="ARBA" id="ARBA00023163"/>
    </source>
</evidence>
<dbReference type="GO" id="GO:0003700">
    <property type="term" value="F:DNA-binding transcription factor activity"/>
    <property type="evidence" value="ECO:0007669"/>
    <property type="project" value="InterPro"/>
</dbReference>
<feature type="domain" description="HTH gntR-type" evidence="4">
    <location>
        <begin position="9"/>
        <end position="76"/>
    </location>
</feature>
<dbReference type="Gene3D" id="1.10.10.10">
    <property type="entry name" value="Winged helix-like DNA-binding domain superfamily/Winged helix DNA-binding domain"/>
    <property type="match status" value="1"/>
</dbReference>
<dbReference type="Proteomes" id="UP000371041">
    <property type="component" value="Chromosome"/>
</dbReference>
<evidence type="ECO:0000256" key="2">
    <source>
        <dbReference type="ARBA" id="ARBA00023125"/>
    </source>
</evidence>
<keyword evidence="2" id="KW-0238">DNA-binding</keyword>
<dbReference type="GO" id="GO:0003677">
    <property type="term" value="F:DNA binding"/>
    <property type="evidence" value="ECO:0007669"/>
    <property type="project" value="UniProtKB-KW"/>
</dbReference>
<dbReference type="SUPFAM" id="SSF46785">
    <property type="entry name" value="Winged helix' DNA-binding domain"/>
    <property type="match status" value="1"/>
</dbReference>
<dbReference type="SMART" id="SM00895">
    <property type="entry name" value="FCD"/>
    <property type="match status" value="1"/>
</dbReference>
<keyword evidence="1" id="KW-0805">Transcription regulation</keyword>
<protein>
    <submittedName>
        <fullName evidence="5">FCD domain-containing protein</fullName>
    </submittedName>
</protein>
<dbReference type="InterPro" id="IPR008920">
    <property type="entry name" value="TF_FadR/GntR_C"/>
</dbReference>
<keyword evidence="3" id="KW-0804">Transcription</keyword>
<organism evidence="5 6">
    <name type="scientific">Allosaccharopolyspora coralli</name>
    <dbReference type="NCBI Taxonomy" id="2665642"/>
    <lineage>
        <taxon>Bacteria</taxon>
        <taxon>Bacillati</taxon>
        <taxon>Actinomycetota</taxon>
        <taxon>Actinomycetes</taxon>
        <taxon>Pseudonocardiales</taxon>
        <taxon>Pseudonocardiaceae</taxon>
        <taxon>Allosaccharopolyspora</taxon>
    </lineage>
</organism>
<keyword evidence="6" id="KW-1185">Reference proteome</keyword>
<proteinExistence type="predicted"/>
<evidence type="ECO:0000256" key="1">
    <source>
        <dbReference type="ARBA" id="ARBA00023015"/>
    </source>
</evidence>
<dbReference type="SUPFAM" id="SSF48008">
    <property type="entry name" value="GntR ligand-binding domain-like"/>
    <property type="match status" value="1"/>
</dbReference>
<evidence type="ECO:0000313" key="5">
    <source>
        <dbReference type="EMBL" id="QGK70754.1"/>
    </source>
</evidence>
<dbReference type="Pfam" id="PF07729">
    <property type="entry name" value="FCD"/>
    <property type="match status" value="1"/>
</dbReference>
<dbReference type="InterPro" id="IPR036390">
    <property type="entry name" value="WH_DNA-bd_sf"/>
</dbReference>
<dbReference type="EMBL" id="CP045929">
    <property type="protein sequence ID" value="QGK70754.1"/>
    <property type="molecule type" value="Genomic_DNA"/>
</dbReference>
<gene>
    <name evidence="5" type="ORF">GIY23_15625</name>
</gene>
<dbReference type="PROSITE" id="PS50949">
    <property type="entry name" value="HTH_GNTR"/>
    <property type="match status" value="1"/>
</dbReference>
<dbReference type="AlphaFoldDB" id="A0A5Q3QBZ4"/>
<accession>A0A5Q3QBZ4</accession>
<reference evidence="6" key="1">
    <citation type="submission" date="2019-11" db="EMBL/GenBank/DDBJ databases">
        <title>The complete genome sequence of Saccharopolyspora sp. E2A.</title>
        <authorList>
            <person name="Zhang G."/>
        </authorList>
    </citation>
    <scope>NUCLEOTIDE SEQUENCE [LARGE SCALE GENOMIC DNA]</scope>
    <source>
        <strain evidence="6">E2A</strain>
    </source>
</reference>
<dbReference type="Pfam" id="PF00392">
    <property type="entry name" value="GntR"/>
    <property type="match status" value="1"/>
</dbReference>
<dbReference type="InterPro" id="IPR036388">
    <property type="entry name" value="WH-like_DNA-bd_sf"/>
</dbReference>
<sequence>MREQVNGAGSQAERAYLALRDRIVALELTPGSPVREDVLTAELDVGRTPFREAVKRLERESMIAIYPRRGSFVTEVNITDHGLIADVRLQLEGHGARRAAERSTAAERAELAELRALVDRSGNARAPVMDLDARVHRTLYRCTHNPYLRAMLDEHYNLALRIWCLFFERLSDVSEHVAEHSALLDAVVQGDAGKADRLAVAHVRHFEAAIRAAL</sequence>
<dbReference type="Gene3D" id="1.20.120.530">
    <property type="entry name" value="GntR ligand-binding domain-like"/>
    <property type="match status" value="1"/>
</dbReference>
<evidence type="ECO:0000259" key="4">
    <source>
        <dbReference type="PROSITE" id="PS50949"/>
    </source>
</evidence>
<evidence type="ECO:0000313" key="6">
    <source>
        <dbReference type="Proteomes" id="UP000371041"/>
    </source>
</evidence>
<dbReference type="InterPro" id="IPR000524">
    <property type="entry name" value="Tscrpt_reg_HTH_GntR"/>
</dbReference>
<name>A0A5Q3QBZ4_9PSEU</name>
<dbReference type="SMART" id="SM00345">
    <property type="entry name" value="HTH_GNTR"/>
    <property type="match status" value="1"/>
</dbReference>
<dbReference type="InterPro" id="IPR011711">
    <property type="entry name" value="GntR_C"/>
</dbReference>